<gene>
    <name evidence="2" type="ORF">NCTC10821_05251</name>
</gene>
<evidence type="ECO:0000313" key="2">
    <source>
        <dbReference type="EMBL" id="STZ61694.1"/>
    </source>
</evidence>
<evidence type="ECO:0000256" key="1">
    <source>
        <dbReference type="SAM" id="SignalP"/>
    </source>
</evidence>
<reference evidence="2 3" key="1">
    <citation type="submission" date="2018-06" db="EMBL/GenBank/DDBJ databases">
        <authorList>
            <consortium name="Pathogen Informatics"/>
            <person name="Doyle S."/>
        </authorList>
    </citation>
    <scope>NUCLEOTIDE SEQUENCE [LARGE SCALE GENOMIC DNA]</scope>
    <source>
        <strain evidence="2 3">NCTC10821</strain>
    </source>
</reference>
<dbReference type="AlphaFoldDB" id="A0A378TM94"/>
<sequence>MKRFVIATAGASALTAGFMGLAAPAVAAPSANTNAQATITSLEEQGFHVVVNRLSERPLSEANVVSLGEGASVTHAAGTADSSAALQFGPVTTSTVYVNVR</sequence>
<evidence type="ECO:0008006" key="4">
    <source>
        <dbReference type="Google" id="ProtNLM"/>
    </source>
</evidence>
<dbReference type="EMBL" id="UGQT01000001">
    <property type="protein sequence ID" value="STZ61694.1"/>
    <property type="molecule type" value="Genomic_DNA"/>
</dbReference>
<organism evidence="2 3">
    <name type="scientific">Mycolicibacterium tokaiense</name>
    <dbReference type="NCBI Taxonomy" id="39695"/>
    <lineage>
        <taxon>Bacteria</taxon>
        <taxon>Bacillati</taxon>
        <taxon>Actinomycetota</taxon>
        <taxon>Actinomycetes</taxon>
        <taxon>Mycobacteriales</taxon>
        <taxon>Mycobacteriaceae</taxon>
        <taxon>Mycolicibacterium</taxon>
    </lineage>
</organism>
<proteinExistence type="predicted"/>
<accession>A0A378TM94</accession>
<keyword evidence="1" id="KW-0732">Signal</keyword>
<evidence type="ECO:0000313" key="3">
    <source>
        <dbReference type="Proteomes" id="UP000254978"/>
    </source>
</evidence>
<name>A0A378TM94_9MYCO</name>
<dbReference type="OrthoDB" id="4748352at2"/>
<dbReference type="RefSeq" id="WP_115280568.1">
    <property type="nucleotide sequence ID" value="NZ_AP022600.1"/>
</dbReference>
<keyword evidence="3" id="KW-1185">Reference proteome</keyword>
<feature type="chain" id="PRO_5016689731" description="Secreted protein" evidence="1">
    <location>
        <begin position="28"/>
        <end position="101"/>
    </location>
</feature>
<dbReference type="Proteomes" id="UP000254978">
    <property type="component" value="Unassembled WGS sequence"/>
</dbReference>
<feature type="signal peptide" evidence="1">
    <location>
        <begin position="1"/>
        <end position="27"/>
    </location>
</feature>
<protein>
    <recommendedName>
        <fullName evidence="4">Secreted protein</fullName>
    </recommendedName>
</protein>